<gene>
    <name evidence="1" type="ORF">PAC_16386</name>
</gene>
<name>A0A1L7XN63_9HELO</name>
<dbReference type="EMBL" id="FJOG01000037">
    <property type="protein sequence ID" value="CZR66485.1"/>
    <property type="molecule type" value="Genomic_DNA"/>
</dbReference>
<dbReference type="AlphaFoldDB" id="A0A1L7XN63"/>
<accession>A0A1L7XN63</accession>
<sequence length="93" mass="9963">MQLFAINEDAHFAAGLTASVARSAIKRKEAARKTEEISAGKGKGRAVDDDDNIDIVPIGGLEDVVAARPELEPWEPDSQTIIVDCITDVDDSI</sequence>
<evidence type="ECO:0000313" key="2">
    <source>
        <dbReference type="Proteomes" id="UP000184330"/>
    </source>
</evidence>
<proteinExistence type="predicted"/>
<keyword evidence="2" id="KW-1185">Reference proteome</keyword>
<protein>
    <submittedName>
        <fullName evidence="1">Uncharacterized protein</fullName>
    </submittedName>
</protein>
<organism evidence="1 2">
    <name type="scientific">Phialocephala subalpina</name>
    <dbReference type="NCBI Taxonomy" id="576137"/>
    <lineage>
        <taxon>Eukaryota</taxon>
        <taxon>Fungi</taxon>
        <taxon>Dikarya</taxon>
        <taxon>Ascomycota</taxon>
        <taxon>Pezizomycotina</taxon>
        <taxon>Leotiomycetes</taxon>
        <taxon>Helotiales</taxon>
        <taxon>Mollisiaceae</taxon>
        <taxon>Phialocephala</taxon>
        <taxon>Phialocephala fortinii species complex</taxon>
    </lineage>
</organism>
<dbReference type="Proteomes" id="UP000184330">
    <property type="component" value="Unassembled WGS sequence"/>
</dbReference>
<reference evidence="1 2" key="1">
    <citation type="submission" date="2016-03" db="EMBL/GenBank/DDBJ databases">
        <authorList>
            <person name="Ploux O."/>
        </authorList>
    </citation>
    <scope>NUCLEOTIDE SEQUENCE [LARGE SCALE GENOMIC DNA]</scope>
    <source>
        <strain evidence="1 2">UAMH 11012</strain>
    </source>
</reference>
<evidence type="ECO:0000313" key="1">
    <source>
        <dbReference type="EMBL" id="CZR66485.1"/>
    </source>
</evidence>